<feature type="domain" description="STAS" evidence="1">
    <location>
        <begin position="1"/>
        <end position="93"/>
    </location>
</feature>
<sequence>MIELAGDFDHTDVNTLAETTAHALRSHEGPVAFDLSAVTFCDSSLLNHFLQVRRQRPVHLVGLPAQTRRVFEITGTLAAFSVFATVQDALDAAST</sequence>
<reference evidence="2 3" key="1">
    <citation type="submission" date="2022-10" db="EMBL/GenBank/DDBJ databases">
        <authorList>
            <person name="Xie J."/>
            <person name="Shen N."/>
        </authorList>
    </citation>
    <scope>NUCLEOTIDE SEQUENCE [LARGE SCALE GENOMIC DNA]</scope>
    <source>
        <strain evidence="2 3">DSM 41681</strain>
    </source>
</reference>
<dbReference type="InterPro" id="IPR058548">
    <property type="entry name" value="MlaB-like_STAS"/>
</dbReference>
<comment type="caution">
    <text evidence="2">The sequence shown here is derived from an EMBL/GenBank/DDBJ whole genome shotgun (WGS) entry which is preliminary data.</text>
</comment>
<evidence type="ECO:0000313" key="3">
    <source>
        <dbReference type="Proteomes" id="UP001352223"/>
    </source>
</evidence>
<proteinExistence type="predicted"/>
<dbReference type="EMBL" id="JAOZYB010000168">
    <property type="protein sequence ID" value="MEB3962704.1"/>
    <property type="molecule type" value="Genomic_DNA"/>
</dbReference>
<dbReference type="CDD" id="cd07043">
    <property type="entry name" value="STAS_anti-anti-sigma_factors"/>
    <property type="match status" value="1"/>
</dbReference>
<dbReference type="Pfam" id="PF13466">
    <property type="entry name" value="STAS_2"/>
    <property type="match status" value="1"/>
</dbReference>
<dbReference type="Proteomes" id="UP001352223">
    <property type="component" value="Unassembled WGS sequence"/>
</dbReference>
<dbReference type="InterPro" id="IPR002645">
    <property type="entry name" value="STAS_dom"/>
</dbReference>
<organism evidence="2 3">
    <name type="scientific">Streptomyces kunmingensis</name>
    <dbReference type="NCBI Taxonomy" id="68225"/>
    <lineage>
        <taxon>Bacteria</taxon>
        <taxon>Bacillati</taxon>
        <taxon>Actinomycetota</taxon>
        <taxon>Actinomycetes</taxon>
        <taxon>Kitasatosporales</taxon>
        <taxon>Streptomycetaceae</taxon>
        <taxon>Streptomyces</taxon>
    </lineage>
</organism>
<dbReference type="Gene3D" id="3.30.750.24">
    <property type="entry name" value="STAS domain"/>
    <property type="match status" value="1"/>
</dbReference>
<gene>
    <name evidence="2" type="ORF">OKJ48_20985</name>
</gene>
<name>A0ABU6CE18_9ACTN</name>
<dbReference type="InterPro" id="IPR036513">
    <property type="entry name" value="STAS_dom_sf"/>
</dbReference>
<evidence type="ECO:0000313" key="2">
    <source>
        <dbReference type="EMBL" id="MEB3962704.1"/>
    </source>
</evidence>
<dbReference type="PANTHER" id="PTHR33495:SF2">
    <property type="entry name" value="ANTI-SIGMA FACTOR ANTAGONIST TM_1081-RELATED"/>
    <property type="match status" value="1"/>
</dbReference>
<dbReference type="PROSITE" id="PS50801">
    <property type="entry name" value="STAS"/>
    <property type="match status" value="1"/>
</dbReference>
<dbReference type="PANTHER" id="PTHR33495">
    <property type="entry name" value="ANTI-SIGMA FACTOR ANTAGONIST TM_1081-RELATED-RELATED"/>
    <property type="match status" value="1"/>
</dbReference>
<protein>
    <submittedName>
        <fullName evidence="2">STAS domain-containing protein</fullName>
    </submittedName>
</protein>
<evidence type="ECO:0000259" key="1">
    <source>
        <dbReference type="PROSITE" id="PS50801"/>
    </source>
</evidence>
<accession>A0ABU6CE18</accession>
<dbReference type="SUPFAM" id="SSF52091">
    <property type="entry name" value="SpoIIaa-like"/>
    <property type="match status" value="1"/>
</dbReference>
<keyword evidence="3" id="KW-1185">Reference proteome</keyword>